<evidence type="ECO:0000256" key="1">
    <source>
        <dbReference type="PROSITE-ProRule" id="PRU00047"/>
    </source>
</evidence>
<evidence type="ECO:0000313" key="5">
    <source>
        <dbReference type="EMBL" id="EOA28951.1"/>
    </source>
</evidence>
<feature type="compositionally biased region" description="Acidic residues" evidence="3">
    <location>
        <begin position="116"/>
        <end position="126"/>
    </location>
</feature>
<evidence type="ECO:0000256" key="3">
    <source>
        <dbReference type="SAM" id="MobiDB-lite"/>
    </source>
</evidence>
<feature type="non-terminal residue" evidence="5">
    <location>
        <position position="1"/>
    </location>
</feature>
<dbReference type="Pfam" id="PF00098">
    <property type="entry name" value="zf-CCHC"/>
    <property type="match status" value="1"/>
</dbReference>
<feature type="region of interest" description="Disordered" evidence="3">
    <location>
        <begin position="79"/>
        <end position="126"/>
    </location>
</feature>
<evidence type="ECO:0000313" key="6">
    <source>
        <dbReference type="Proteomes" id="UP000029121"/>
    </source>
</evidence>
<keyword evidence="1" id="KW-0479">Metal-binding</keyword>
<dbReference type="eggNOG" id="ENOG502STFX">
    <property type="taxonomic scope" value="Eukaryota"/>
</dbReference>
<feature type="domain" description="CCHC-type" evidence="4">
    <location>
        <begin position="313"/>
        <end position="326"/>
    </location>
</feature>
<keyword evidence="2" id="KW-0175">Coiled coil</keyword>
<dbReference type="AlphaFoldDB" id="R0G164"/>
<dbReference type="InterPro" id="IPR036875">
    <property type="entry name" value="Znf_CCHC_sf"/>
</dbReference>
<evidence type="ECO:0000259" key="4">
    <source>
        <dbReference type="PROSITE" id="PS50158"/>
    </source>
</evidence>
<keyword evidence="1" id="KW-0862">Zinc</keyword>
<dbReference type="SMART" id="SM00343">
    <property type="entry name" value="ZnF_C2HC"/>
    <property type="match status" value="3"/>
</dbReference>
<keyword evidence="6" id="KW-1185">Reference proteome</keyword>
<dbReference type="PROSITE" id="PS50158">
    <property type="entry name" value="ZF_CCHC"/>
    <property type="match status" value="2"/>
</dbReference>
<dbReference type="PANTHER" id="PTHR23002">
    <property type="entry name" value="ZINC FINGER CCHC DOMAIN CONTAINING PROTEIN"/>
    <property type="match status" value="1"/>
</dbReference>
<gene>
    <name evidence="5" type="ORF">CARUB_v10025202mg</name>
</gene>
<sequence length="409" mass="46024">LSKSYEAEGVKKNVKCSVKKIQCFECKGYGHVRSDCANLQKHNKKAMNIASDDYETNSEDEEELLNLVVFTTFEDSSELESATASESAGKPATASESAAKPATASESANTAKSETESDSDAESFDDEELAEKYEMLYEHWLKVVEENSVLTKEKLKLEAKVVEAERYASEKEEEASQAKVQLEETQKNLRMLNNGTKQLDEILNIGKMDRYGLGFTGKPSKEDPVFVYGGKVTSASGTVSETAAKTESASETAVVQDIGTKNFKLQSGPPRIFRPTCYHCGVVGHIRPRCFRLMREKNQMKKAYNVSFHVPTCYHCGVRGHIKRNCFRFIRESNYERIRCKKIWVRKDELYGDAGSISQLVFDHVVTQVWGRMVMFLAMLFWSEIVEFTTIVKKGENVDARFLSDAVAD</sequence>
<dbReference type="EMBL" id="KB870808">
    <property type="protein sequence ID" value="EOA28951.1"/>
    <property type="molecule type" value="Genomic_DNA"/>
</dbReference>
<reference evidence="6" key="1">
    <citation type="journal article" date="2013" name="Nat. Genet.">
        <title>The Capsella rubella genome and the genomic consequences of rapid mating system evolution.</title>
        <authorList>
            <person name="Slotte T."/>
            <person name="Hazzouri K.M."/>
            <person name="Agren J.A."/>
            <person name="Koenig D."/>
            <person name="Maumus F."/>
            <person name="Guo Y.L."/>
            <person name="Steige K."/>
            <person name="Platts A.E."/>
            <person name="Escobar J.S."/>
            <person name="Newman L.K."/>
            <person name="Wang W."/>
            <person name="Mandakova T."/>
            <person name="Vello E."/>
            <person name="Smith L.M."/>
            <person name="Henz S.R."/>
            <person name="Steffen J."/>
            <person name="Takuno S."/>
            <person name="Brandvain Y."/>
            <person name="Coop G."/>
            <person name="Andolfatto P."/>
            <person name="Hu T.T."/>
            <person name="Blanchette M."/>
            <person name="Clark R.M."/>
            <person name="Quesneville H."/>
            <person name="Nordborg M."/>
            <person name="Gaut B.S."/>
            <person name="Lysak M.A."/>
            <person name="Jenkins J."/>
            <person name="Grimwood J."/>
            <person name="Chapman J."/>
            <person name="Prochnik S."/>
            <person name="Shu S."/>
            <person name="Rokhsar D."/>
            <person name="Schmutz J."/>
            <person name="Weigel D."/>
            <person name="Wright S.I."/>
        </authorList>
    </citation>
    <scope>NUCLEOTIDE SEQUENCE [LARGE SCALE GENOMIC DNA]</scope>
    <source>
        <strain evidence="6">cv. Monte Gargano</strain>
    </source>
</reference>
<feature type="compositionally biased region" description="Low complexity" evidence="3">
    <location>
        <begin position="79"/>
        <end position="88"/>
    </location>
</feature>
<dbReference type="Proteomes" id="UP000029121">
    <property type="component" value="Unassembled WGS sequence"/>
</dbReference>
<dbReference type="InterPro" id="IPR001878">
    <property type="entry name" value="Znf_CCHC"/>
</dbReference>
<dbReference type="Gene3D" id="4.10.60.10">
    <property type="entry name" value="Zinc finger, CCHC-type"/>
    <property type="match status" value="1"/>
</dbReference>
<feature type="domain" description="CCHC-type" evidence="4">
    <location>
        <begin position="277"/>
        <end position="290"/>
    </location>
</feature>
<proteinExistence type="predicted"/>
<protein>
    <recommendedName>
        <fullName evidence="4">CCHC-type domain-containing protein</fullName>
    </recommendedName>
</protein>
<feature type="coiled-coil region" evidence="2">
    <location>
        <begin position="154"/>
        <end position="195"/>
    </location>
</feature>
<keyword evidence="1" id="KW-0863">Zinc-finger</keyword>
<organism evidence="5 6">
    <name type="scientific">Capsella rubella</name>
    <dbReference type="NCBI Taxonomy" id="81985"/>
    <lineage>
        <taxon>Eukaryota</taxon>
        <taxon>Viridiplantae</taxon>
        <taxon>Streptophyta</taxon>
        <taxon>Embryophyta</taxon>
        <taxon>Tracheophyta</taxon>
        <taxon>Spermatophyta</taxon>
        <taxon>Magnoliopsida</taxon>
        <taxon>eudicotyledons</taxon>
        <taxon>Gunneridae</taxon>
        <taxon>Pentapetalae</taxon>
        <taxon>rosids</taxon>
        <taxon>malvids</taxon>
        <taxon>Brassicales</taxon>
        <taxon>Brassicaceae</taxon>
        <taxon>Camelineae</taxon>
        <taxon>Capsella</taxon>
    </lineage>
</organism>
<evidence type="ECO:0000256" key="2">
    <source>
        <dbReference type="SAM" id="Coils"/>
    </source>
</evidence>
<accession>R0G164</accession>
<dbReference type="SUPFAM" id="SSF57756">
    <property type="entry name" value="Retrovirus zinc finger-like domains"/>
    <property type="match status" value="2"/>
</dbReference>
<dbReference type="GO" id="GO:0003676">
    <property type="term" value="F:nucleic acid binding"/>
    <property type="evidence" value="ECO:0007669"/>
    <property type="project" value="InterPro"/>
</dbReference>
<dbReference type="InterPro" id="IPR051714">
    <property type="entry name" value="Znf_CCHC_NABP"/>
</dbReference>
<name>R0G164_9BRAS</name>
<dbReference type="GO" id="GO:0008270">
    <property type="term" value="F:zinc ion binding"/>
    <property type="evidence" value="ECO:0007669"/>
    <property type="project" value="UniProtKB-KW"/>
</dbReference>